<dbReference type="InterPro" id="IPR012318">
    <property type="entry name" value="HTH_CRP"/>
</dbReference>
<dbReference type="PROSITE" id="PS50042">
    <property type="entry name" value="CNMP_BINDING_3"/>
    <property type="match status" value="1"/>
</dbReference>
<accession>A0A7W6W977</accession>
<protein>
    <submittedName>
        <fullName evidence="6">CRP-like cAMP-binding protein</fullName>
    </submittedName>
</protein>
<dbReference type="Gene3D" id="1.10.10.10">
    <property type="entry name" value="Winged helix-like DNA-binding domain superfamily/Winged helix DNA-binding domain"/>
    <property type="match status" value="1"/>
</dbReference>
<dbReference type="GO" id="GO:0005829">
    <property type="term" value="C:cytosol"/>
    <property type="evidence" value="ECO:0007669"/>
    <property type="project" value="TreeGrafter"/>
</dbReference>
<dbReference type="PANTHER" id="PTHR24567">
    <property type="entry name" value="CRP FAMILY TRANSCRIPTIONAL REGULATORY PROTEIN"/>
    <property type="match status" value="1"/>
</dbReference>
<keyword evidence="3" id="KW-0804">Transcription</keyword>
<gene>
    <name evidence="6" type="ORF">GGD89_000772</name>
</gene>
<keyword evidence="7" id="KW-1185">Reference proteome</keyword>
<evidence type="ECO:0000313" key="6">
    <source>
        <dbReference type="EMBL" id="MBB4265157.1"/>
    </source>
</evidence>
<dbReference type="SUPFAM" id="SSF46785">
    <property type="entry name" value="Winged helix' DNA-binding domain"/>
    <property type="match status" value="1"/>
</dbReference>
<dbReference type="GO" id="GO:0003677">
    <property type="term" value="F:DNA binding"/>
    <property type="evidence" value="ECO:0007669"/>
    <property type="project" value="UniProtKB-KW"/>
</dbReference>
<dbReference type="AlphaFoldDB" id="A0A7W6W977"/>
<name>A0A7W6W977_9PROT</name>
<evidence type="ECO:0000259" key="4">
    <source>
        <dbReference type="PROSITE" id="PS50042"/>
    </source>
</evidence>
<sequence>MTSDSESLAGFALFDGVPPALMADLTGRCHRRSYTARQVICDVTSADRDVMFIHRGVVTVSSYSRSGREIAFAELGEGAYFGEIAAIDGMRRSATVTARTDCLLSVMPAERFRTLLAEQPVVAWRVMTRLTSLIRASNERLQSLSTQTVTQRVCRELITLSKPSPAIRGAHLVHPVPTQADLGSRINASRETVARVLLDLAQDGLVVRKGRTITIPDLSRLQALMEGLGGTMVYAE</sequence>
<dbReference type="InterPro" id="IPR036388">
    <property type="entry name" value="WH-like_DNA-bd_sf"/>
</dbReference>
<keyword evidence="2" id="KW-0238">DNA-binding</keyword>
<keyword evidence="1" id="KW-0805">Transcription regulation</keyword>
<proteinExistence type="predicted"/>
<feature type="domain" description="Cyclic nucleotide-binding" evidence="4">
    <location>
        <begin position="13"/>
        <end position="116"/>
    </location>
</feature>
<dbReference type="Pfam" id="PF13545">
    <property type="entry name" value="HTH_Crp_2"/>
    <property type="match status" value="1"/>
</dbReference>
<comment type="caution">
    <text evidence="6">The sequence shown here is derived from an EMBL/GenBank/DDBJ whole genome shotgun (WGS) entry which is preliminary data.</text>
</comment>
<organism evidence="6 7">
    <name type="scientific">Roseospira visakhapatnamensis</name>
    <dbReference type="NCBI Taxonomy" id="390880"/>
    <lineage>
        <taxon>Bacteria</taxon>
        <taxon>Pseudomonadati</taxon>
        <taxon>Pseudomonadota</taxon>
        <taxon>Alphaproteobacteria</taxon>
        <taxon>Rhodospirillales</taxon>
        <taxon>Rhodospirillaceae</taxon>
        <taxon>Roseospira</taxon>
    </lineage>
</organism>
<evidence type="ECO:0000259" key="5">
    <source>
        <dbReference type="PROSITE" id="PS51063"/>
    </source>
</evidence>
<dbReference type="GO" id="GO:0003700">
    <property type="term" value="F:DNA-binding transcription factor activity"/>
    <property type="evidence" value="ECO:0007669"/>
    <property type="project" value="TreeGrafter"/>
</dbReference>
<dbReference type="RefSeq" id="WP_184042784.1">
    <property type="nucleotide sequence ID" value="NZ_JACIGK010000004.1"/>
</dbReference>
<dbReference type="Gene3D" id="2.60.120.10">
    <property type="entry name" value="Jelly Rolls"/>
    <property type="match status" value="1"/>
</dbReference>
<reference evidence="6 7" key="1">
    <citation type="submission" date="2020-08" db="EMBL/GenBank/DDBJ databases">
        <title>Genome sequencing of Purple Non-Sulfur Bacteria from various extreme environments.</title>
        <authorList>
            <person name="Mayer M."/>
        </authorList>
    </citation>
    <scope>NUCLEOTIDE SEQUENCE [LARGE SCALE GENOMIC DNA]</scope>
    <source>
        <strain evidence="6 7">JA131</strain>
    </source>
</reference>
<feature type="domain" description="HTH crp-type" evidence="5">
    <location>
        <begin position="147"/>
        <end position="219"/>
    </location>
</feature>
<dbReference type="CDD" id="cd00038">
    <property type="entry name" value="CAP_ED"/>
    <property type="match status" value="1"/>
</dbReference>
<dbReference type="InterPro" id="IPR050397">
    <property type="entry name" value="Env_Response_Regulators"/>
</dbReference>
<evidence type="ECO:0000256" key="1">
    <source>
        <dbReference type="ARBA" id="ARBA00023015"/>
    </source>
</evidence>
<dbReference type="InterPro" id="IPR000595">
    <property type="entry name" value="cNMP-bd_dom"/>
</dbReference>
<dbReference type="EMBL" id="JACIGK010000004">
    <property type="protein sequence ID" value="MBB4265157.1"/>
    <property type="molecule type" value="Genomic_DNA"/>
</dbReference>
<evidence type="ECO:0000313" key="7">
    <source>
        <dbReference type="Proteomes" id="UP000554286"/>
    </source>
</evidence>
<dbReference type="SMART" id="SM00100">
    <property type="entry name" value="cNMP"/>
    <property type="match status" value="1"/>
</dbReference>
<dbReference type="SUPFAM" id="SSF51206">
    <property type="entry name" value="cAMP-binding domain-like"/>
    <property type="match status" value="1"/>
</dbReference>
<evidence type="ECO:0000256" key="3">
    <source>
        <dbReference type="ARBA" id="ARBA00023163"/>
    </source>
</evidence>
<dbReference type="Proteomes" id="UP000554286">
    <property type="component" value="Unassembled WGS sequence"/>
</dbReference>
<dbReference type="PANTHER" id="PTHR24567:SF68">
    <property type="entry name" value="DNA-BINDING TRANSCRIPTIONAL DUAL REGULATOR CRP"/>
    <property type="match status" value="1"/>
</dbReference>
<dbReference type="PROSITE" id="PS51063">
    <property type="entry name" value="HTH_CRP_2"/>
    <property type="match status" value="1"/>
</dbReference>
<evidence type="ECO:0000256" key="2">
    <source>
        <dbReference type="ARBA" id="ARBA00023125"/>
    </source>
</evidence>
<dbReference type="InterPro" id="IPR018490">
    <property type="entry name" value="cNMP-bd_dom_sf"/>
</dbReference>
<dbReference type="InterPro" id="IPR036390">
    <property type="entry name" value="WH_DNA-bd_sf"/>
</dbReference>
<dbReference type="Pfam" id="PF00027">
    <property type="entry name" value="cNMP_binding"/>
    <property type="match status" value="1"/>
</dbReference>
<dbReference type="InterPro" id="IPR014710">
    <property type="entry name" value="RmlC-like_jellyroll"/>
</dbReference>
<dbReference type="SMART" id="SM00419">
    <property type="entry name" value="HTH_CRP"/>
    <property type="match status" value="1"/>
</dbReference>